<gene>
    <name evidence="1" type="ORF">OED52_19255</name>
</gene>
<dbReference type="Proteomes" id="UP001156484">
    <property type="component" value="Chromosome"/>
</dbReference>
<proteinExistence type="predicted"/>
<name>A0ACD4DFH0_9NOCA</name>
<keyword evidence="1" id="KW-0255">Endonuclease</keyword>
<keyword evidence="1" id="KW-0378">Hydrolase</keyword>
<sequence length="1064" mass="118851">MADVLDFPGHLTESVWEQMALETLGEIGWRHIHGSAIAPGSGERTSWDELLVPGRLRSAIAKLNPKLPQSAVDDALAVVSTAGSTDAISENRAVHEYLTEGLRKVSYVDDMGAEVTPTIRLVSTDPDENDWFVSSQVTVIRGDYERRFDLVLYLNGMPVAIVELKNAGNEYAGLTDAHAQLQTYIREFPLAFRFAVLSLVSDGISAEYGTPFTPFEHFSPWNVDDDGKPVAPTGDETVLDIALHGLFNQERFLQLLRHYTAFDESENGLVKRIAKPHQYFAVSKAVGSTVLAVESGGKAGVVWHTQGSGKSMEMELYANQVIRHPQLANPTIVVITDRNELDGQLYETFARSQLLPEQPRQIRRREELRQELSGRTTGGIYFTTLQKFGKSREEREAGLSHPQLSARRNIIVIVDEAHRSHYDNLDGYARHLRDALPHATLIAFTGTPISFEDRNTRAVFGEYIDIYDLTRAVEDRATVPVHFESRLVKVSFSDEVSEEEIDASADELTAGLDDTERARIEKSVAVVNAVYGAPARLKMLAEDLVAHWEIRRTEMAKFVGSDENPTAPGKALIVCATREICANLYSEIVRLRPDWHSDDLSAGRIKVVYSGDATDQPPISDHVRRDSENAAIKKRLKDIDDELELVIVKDMMLTGFDAPPLHTLYLDRPLKGALLMQTLARVNRTFRGKQDGLLVAYAPVADNLAEALAEYTASDRNTKPLGRPVGEAVDAVKNCMTILDNMLHGFDWRAHRSAAGPRAWLDAVLATVAFLRDPKSPENNVGEGEKTLATRYREYSSQLSRVWAICSTHPDVQPLAKDARFFEEVRVYMAKFDAADRQARGVAVPEDVKRALRALMAASVESQEVLDIYDAAGMPKPSLSDLNEDFLERTVRSKNPTLAIEALRKLIAEESRKVARHNLVRQRAFSQKLQELMNKYTNSQLTSAEVIAALVEVANEVRAEAQRGEKFDPPLGEHELSFYDAVSQNESALHEMGEDVLAQIARELVSVMRRDVKTDWRVREDVKAKLRSQVKRLLARYKYPPDRRDGAIKLVLEQMEAIAPTMAA</sequence>
<protein>
    <submittedName>
        <fullName evidence="1">Type I restriction endonuclease subunit R</fullName>
    </submittedName>
</protein>
<evidence type="ECO:0000313" key="2">
    <source>
        <dbReference type="Proteomes" id="UP001156484"/>
    </source>
</evidence>
<evidence type="ECO:0000313" key="1">
    <source>
        <dbReference type="EMBL" id="UYP18747.1"/>
    </source>
</evidence>
<keyword evidence="2" id="KW-1185">Reference proteome</keyword>
<organism evidence="1 2">
    <name type="scientific">Rhodococcus sacchari</name>
    <dbReference type="NCBI Taxonomy" id="2962047"/>
    <lineage>
        <taxon>Bacteria</taxon>
        <taxon>Bacillati</taxon>
        <taxon>Actinomycetota</taxon>
        <taxon>Actinomycetes</taxon>
        <taxon>Mycobacteriales</taxon>
        <taxon>Nocardiaceae</taxon>
        <taxon>Rhodococcus</taxon>
    </lineage>
</organism>
<keyword evidence="1" id="KW-0540">Nuclease</keyword>
<accession>A0ACD4DFH0</accession>
<reference evidence="1" key="1">
    <citation type="submission" date="2022-10" db="EMBL/GenBank/DDBJ databases">
        <title>Rhodococcus ferula Z13 complete genome.</title>
        <authorList>
            <person name="Long X."/>
            <person name="Zang M."/>
        </authorList>
    </citation>
    <scope>NUCLEOTIDE SEQUENCE</scope>
    <source>
        <strain evidence="1">Z13</strain>
    </source>
</reference>
<dbReference type="EMBL" id="CP107551">
    <property type="protein sequence ID" value="UYP18747.1"/>
    <property type="molecule type" value="Genomic_DNA"/>
</dbReference>